<gene>
    <name evidence="1" type="ORF">F1609_27715</name>
</gene>
<comment type="caution">
    <text evidence="1">The sequence shown here is derived from an EMBL/GenBank/DDBJ whole genome shotgun (WGS) entry which is preliminary data.</text>
</comment>
<evidence type="ECO:0000313" key="1">
    <source>
        <dbReference type="EMBL" id="NHZ43926.1"/>
    </source>
</evidence>
<dbReference type="Proteomes" id="UP000819052">
    <property type="component" value="Unassembled WGS sequence"/>
</dbReference>
<organism evidence="1 2">
    <name type="scientific">Massilia aquatica</name>
    <dbReference type="NCBI Taxonomy" id="2609000"/>
    <lineage>
        <taxon>Bacteria</taxon>
        <taxon>Pseudomonadati</taxon>
        <taxon>Pseudomonadota</taxon>
        <taxon>Betaproteobacteria</taxon>
        <taxon>Burkholderiales</taxon>
        <taxon>Oxalobacteraceae</taxon>
        <taxon>Telluria group</taxon>
        <taxon>Massilia</taxon>
    </lineage>
</organism>
<dbReference type="RefSeq" id="WP_167080167.1">
    <property type="nucleotide sequence ID" value="NZ_VVIW01000025.1"/>
</dbReference>
<evidence type="ECO:0000313" key="2">
    <source>
        <dbReference type="Proteomes" id="UP000819052"/>
    </source>
</evidence>
<protein>
    <submittedName>
        <fullName evidence="1">Uncharacterized protein</fullName>
    </submittedName>
</protein>
<reference evidence="1 2" key="1">
    <citation type="submission" date="2019-09" db="EMBL/GenBank/DDBJ databases">
        <title>Taxonomy of Antarctic Massilia spp.: description of Massilia rubra sp. nov., Massilia aquatica sp. nov., Massilia mucilaginosa sp. nov., Massilia frigida sp. nov. isolated from streams, lakes and regoliths.</title>
        <authorList>
            <person name="Holochova P."/>
            <person name="Sedlacek I."/>
            <person name="Kralova S."/>
            <person name="Maslanova I."/>
            <person name="Busse H.-J."/>
            <person name="Stankova E."/>
            <person name="Vrbovska V."/>
            <person name="Kovarovic V."/>
            <person name="Bartak M."/>
            <person name="Svec P."/>
            <person name="Pantucek R."/>
        </authorList>
    </citation>
    <scope>NUCLEOTIDE SEQUENCE [LARGE SCALE GENOMIC DNA]</scope>
    <source>
        <strain evidence="1 2">CCM 8693</strain>
    </source>
</reference>
<sequence>MVSLVLSRPALAQDISGVRLGSTLSEASIAIKRANKAYAIKPLKDDAGKLKGLAAMSRSGETGSWQDAVDEFAVLQDAAGQVWYVARYQRMLPGSRVSMEALLESLTKKFGEPAKRVDGGRSASRIYAWDTDSGGKPVSASLWDSPCNGIRFHRSPMTDGYLSAPSTFPGGCGTRIVLSDFFVEDGLVEQFTLRIINVKTAYDAIWRTEVLRNAQRERERKNGVKPQI</sequence>
<dbReference type="EMBL" id="VVIW01000025">
    <property type="protein sequence ID" value="NHZ43926.1"/>
    <property type="molecule type" value="Genomic_DNA"/>
</dbReference>
<keyword evidence="2" id="KW-1185">Reference proteome</keyword>
<name>A0ABX0MP04_9BURK</name>
<proteinExistence type="predicted"/>
<accession>A0ABX0MP04</accession>